<gene>
    <name evidence="6" type="ORF">Asi02nite_41210</name>
</gene>
<comment type="similarity">
    <text evidence="5">Belongs to the bacterial solute-binding protein 9 family.</text>
</comment>
<evidence type="ECO:0000256" key="4">
    <source>
        <dbReference type="ARBA" id="ARBA00022729"/>
    </source>
</evidence>
<dbReference type="InterPro" id="IPR050492">
    <property type="entry name" value="Bact_metal-bind_prot9"/>
</dbReference>
<dbReference type="InterPro" id="IPR022434">
    <property type="entry name" value="ABC_LPXTG_lipo_actinobac"/>
</dbReference>
<comment type="caution">
    <text evidence="6">The sequence shown here is derived from an EMBL/GenBank/DDBJ whole genome shotgun (WGS) entry which is preliminary data.</text>
</comment>
<evidence type="ECO:0000256" key="3">
    <source>
        <dbReference type="ARBA" id="ARBA00022723"/>
    </source>
</evidence>
<dbReference type="InterPro" id="IPR006128">
    <property type="entry name" value="Lipoprotein_PsaA-like"/>
</dbReference>
<dbReference type="NCBIfam" id="TIGR03772">
    <property type="entry name" value="anch_rpt_subst"/>
    <property type="match status" value="1"/>
</dbReference>
<keyword evidence="2 5" id="KW-0813">Transport</keyword>
<protein>
    <recommendedName>
        <fullName evidence="8">Anchored repeat ABC transporter, substrate-binding protein</fullName>
    </recommendedName>
</protein>
<proteinExistence type="inferred from homology"/>
<dbReference type="Pfam" id="PF01297">
    <property type="entry name" value="ZnuA"/>
    <property type="match status" value="2"/>
</dbReference>
<reference evidence="6 7" key="1">
    <citation type="submission" date="2021-01" db="EMBL/GenBank/DDBJ databases">
        <title>Whole genome shotgun sequence of Asanoa siamensis NBRC 107932.</title>
        <authorList>
            <person name="Komaki H."/>
            <person name="Tamura T."/>
        </authorList>
    </citation>
    <scope>NUCLEOTIDE SEQUENCE [LARGE SCALE GENOMIC DNA]</scope>
    <source>
        <strain evidence="6 7">NBRC 107932</strain>
    </source>
</reference>
<evidence type="ECO:0000313" key="6">
    <source>
        <dbReference type="EMBL" id="GIF74603.1"/>
    </source>
</evidence>
<keyword evidence="3" id="KW-0479">Metal-binding</keyword>
<keyword evidence="4" id="KW-0732">Signal</keyword>
<evidence type="ECO:0000256" key="2">
    <source>
        <dbReference type="ARBA" id="ARBA00022448"/>
    </source>
</evidence>
<keyword evidence="7" id="KW-1185">Reference proteome</keyword>
<dbReference type="NCBIfam" id="TIGR03769">
    <property type="entry name" value="P_ac_wall_RPT"/>
    <property type="match status" value="1"/>
</dbReference>
<organism evidence="6 7">
    <name type="scientific">Asanoa siamensis</name>
    <dbReference type="NCBI Taxonomy" id="926357"/>
    <lineage>
        <taxon>Bacteria</taxon>
        <taxon>Bacillati</taxon>
        <taxon>Actinomycetota</taxon>
        <taxon>Actinomycetes</taxon>
        <taxon>Micromonosporales</taxon>
        <taxon>Micromonosporaceae</taxon>
        <taxon>Asanoa</taxon>
    </lineage>
</organism>
<dbReference type="NCBIfam" id="NF038134">
    <property type="entry name" value="choice_anch_M"/>
    <property type="match status" value="1"/>
</dbReference>
<dbReference type="InterPro" id="IPR006127">
    <property type="entry name" value="ZnuA-like"/>
</dbReference>
<dbReference type="PANTHER" id="PTHR42953">
    <property type="entry name" value="HIGH-AFFINITY ZINC UPTAKE SYSTEM PROTEIN ZNUA-RELATED"/>
    <property type="match status" value="1"/>
</dbReference>
<accession>A0ABQ4CUC3</accession>
<evidence type="ECO:0000256" key="1">
    <source>
        <dbReference type="ARBA" id="ARBA00004196"/>
    </source>
</evidence>
<dbReference type="PANTHER" id="PTHR42953:SF1">
    <property type="entry name" value="METAL-BINDING PROTEIN HI_0362-RELATED"/>
    <property type="match status" value="1"/>
</dbReference>
<sequence length="496" mass="53476">MAFSPSTDRLQVVTTTGILADLVRNVGGDRVVVDSVVPDKADSHVYEPSLRDVRNIVYADVAFSNYLLLEAQNVIKALDANLRDGIPNISLAEGASKYAAEIIPLVEDVSLDTIWLGLRVRGTGAQHGANRASDVLISATDVSGPGALVAYLTESFGDPVFYVNSADGFDASDGYRDDTATLPPAAHTHMSWAFTAPGVYRLTMSAKLRVAHDARPVDIGTQTFTFAVGVDPHSATGIPAPTVLAAGHADIAVDLDSGRLHLYADPHGGGEVNQEVYDPATTVIEVPAKALKEVPAGRGYRFLGRPGQQVYQLPQAVLGRHVHGEIDPHLWQDVGNAQAYVELIRDTLTAADPAGASTYRRNTETYLAELSALDAYVAETIASIPPSQRYLVTTHDAFGYLAHAYQIPVAGFVTPNPAVEPSLADRRKLTETIRNLHVRAVFLEPNLAARSSTLAEVAKEQRRQVCAIYGDAFDDTVTTYVRMMRFNADSLKRCLT</sequence>
<dbReference type="PRINTS" id="PR00691">
    <property type="entry name" value="ADHESINB"/>
</dbReference>
<dbReference type="InterPro" id="IPR006129">
    <property type="entry name" value="AdhesinB"/>
</dbReference>
<evidence type="ECO:0000313" key="7">
    <source>
        <dbReference type="Proteomes" id="UP000604117"/>
    </source>
</evidence>
<dbReference type="InterPro" id="IPR022435">
    <property type="entry name" value="Surface-anchored_actinobac"/>
</dbReference>
<dbReference type="EMBL" id="BONE01000033">
    <property type="protein sequence ID" value="GIF74603.1"/>
    <property type="molecule type" value="Genomic_DNA"/>
</dbReference>
<dbReference type="PRINTS" id="PR00690">
    <property type="entry name" value="ADHESNFAMILY"/>
</dbReference>
<evidence type="ECO:0008006" key="8">
    <source>
        <dbReference type="Google" id="ProtNLM"/>
    </source>
</evidence>
<evidence type="ECO:0000256" key="5">
    <source>
        <dbReference type="RuleBase" id="RU003512"/>
    </source>
</evidence>
<dbReference type="SUPFAM" id="SSF53807">
    <property type="entry name" value="Helical backbone' metal receptor"/>
    <property type="match status" value="1"/>
</dbReference>
<dbReference type="Gene3D" id="3.40.50.1980">
    <property type="entry name" value="Nitrogenase molybdenum iron protein domain"/>
    <property type="match status" value="2"/>
</dbReference>
<comment type="subcellular location">
    <subcellularLocation>
        <location evidence="1">Cell envelope</location>
    </subcellularLocation>
</comment>
<dbReference type="Proteomes" id="UP000604117">
    <property type="component" value="Unassembled WGS sequence"/>
</dbReference>
<name>A0ABQ4CUC3_9ACTN</name>